<evidence type="ECO:0000313" key="2">
    <source>
        <dbReference type="Proteomes" id="UP000521872"/>
    </source>
</evidence>
<keyword evidence="2" id="KW-1185">Reference proteome</keyword>
<dbReference type="EMBL" id="JAACJL010000030">
    <property type="protein sequence ID" value="KAF4617223.1"/>
    <property type="molecule type" value="Genomic_DNA"/>
</dbReference>
<organism evidence="1 2">
    <name type="scientific">Agrocybe pediades</name>
    <dbReference type="NCBI Taxonomy" id="84607"/>
    <lineage>
        <taxon>Eukaryota</taxon>
        <taxon>Fungi</taxon>
        <taxon>Dikarya</taxon>
        <taxon>Basidiomycota</taxon>
        <taxon>Agaricomycotina</taxon>
        <taxon>Agaricomycetes</taxon>
        <taxon>Agaricomycetidae</taxon>
        <taxon>Agaricales</taxon>
        <taxon>Agaricineae</taxon>
        <taxon>Strophariaceae</taxon>
        <taxon>Agrocybe</taxon>
    </lineage>
</organism>
<proteinExistence type="predicted"/>
<reference evidence="1 2" key="1">
    <citation type="submission" date="2019-12" db="EMBL/GenBank/DDBJ databases">
        <authorList>
            <person name="Floudas D."/>
            <person name="Bentzer J."/>
            <person name="Ahren D."/>
            <person name="Johansson T."/>
            <person name="Persson P."/>
            <person name="Tunlid A."/>
        </authorList>
    </citation>
    <scope>NUCLEOTIDE SEQUENCE [LARGE SCALE GENOMIC DNA]</scope>
    <source>
        <strain evidence="1 2">CBS 102.39</strain>
    </source>
</reference>
<dbReference type="Proteomes" id="UP000521872">
    <property type="component" value="Unassembled WGS sequence"/>
</dbReference>
<dbReference type="AlphaFoldDB" id="A0A8H4QUR6"/>
<protein>
    <submittedName>
        <fullName evidence="1">Uncharacterized protein</fullName>
    </submittedName>
</protein>
<comment type="caution">
    <text evidence="1">The sequence shown here is derived from an EMBL/GenBank/DDBJ whole genome shotgun (WGS) entry which is preliminary data.</text>
</comment>
<evidence type="ECO:0000313" key="1">
    <source>
        <dbReference type="EMBL" id="KAF4617223.1"/>
    </source>
</evidence>
<name>A0A8H4QUR6_9AGAR</name>
<sequence length="108" mass="11866">MEQAKSVDTARNELKAAVTTALPTIGNTQGNPTLKALVEKLSALLDFLGLRSEKELAAKFRAWDNGFEVWVQAHGSFVKGLREGHNSQVWNAFFGKKDALETAVQHLT</sequence>
<gene>
    <name evidence="1" type="ORF">D9613_006427</name>
</gene>
<accession>A0A8H4QUR6</accession>